<comment type="caution">
    <text evidence="2">The sequence shown here is derived from an EMBL/GenBank/DDBJ whole genome shotgun (WGS) entry which is preliminary data.</text>
</comment>
<evidence type="ECO:0000313" key="3">
    <source>
        <dbReference type="Proteomes" id="UP001596013"/>
    </source>
</evidence>
<proteinExistence type="predicted"/>
<dbReference type="Proteomes" id="UP001596013">
    <property type="component" value="Unassembled WGS sequence"/>
</dbReference>
<feature type="region of interest" description="Disordered" evidence="1">
    <location>
        <begin position="1"/>
        <end position="23"/>
    </location>
</feature>
<keyword evidence="3" id="KW-1185">Reference proteome</keyword>
<evidence type="ECO:0000313" key="2">
    <source>
        <dbReference type="EMBL" id="MFC5436870.1"/>
    </source>
</evidence>
<organism evidence="2 3">
    <name type="scientific">Rhodanobacter umsongensis</name>
    <dbReference type="NCBI Taxonomy" id="633153"/>
    <lineage>
        <taxon>Bacteria</taxon>
        <taxon>Pseudomonadati</taxon>
        <taxon>Pseudomonadota</taxon>
        <taxon>Gammaproteobacteria</taxon>
        <taxon>Lysobacterales</taxon>
        <taxon>Rhodanobacteraceae</taxon>
        <taxon>Rhodanobacter</taxon>
    </lineage>
</organism>
<protein>
    <submittedName>
        <fullName evidence="2">Uncharacterized protein</fullName>
    </submittedName>
</protein>
<reference evidence="3" key="1">
    <citation type="journal article" date="2019" name="Int. J. Syst. Evol. Microbiol.">
        <title>The Global Catalogue of Microorganisms (GCM) 10K type strain sequencing project: providing services to taxonomists for standard genome sequencing and annotation.</title>
        <authorList>
            <consortium name="The Broad Institute Genomics Platform"/>
            <consortium name="The Broad Institute Genome Sequencing Center for Infectious Disease"/>
            <person name="Wu L."/>
            <person name="Ma J."/>
        </authorList>
    </citation>
    <scope>NUCLEOTIDE SEQUENCE [LARGE SCALE GENOMIC DNA]</scope>
    <source>
        <strain evidence="3">JCM 17130</strain>
    </source>
</reference>
<sequence length="90" mass="10039">MNDLLGAGRDKLNIRNPQLQPPRNFFTRSQELRRSLERTPKGSSFLQGSCVNSSVNASVVLKNDCDQHAASMAEQEFSGIRSLLIPPQRI</sequence>
<accession>A0ABW0JLM2</accession>
<evidence type="ECO:0000256" key="1">
    <source>
        <dbReference type="SAM" id="MobiDB-lite"/>
    </source>
</evidence>
<dbReference type="EMBL" id="JBHSMK010000005">
    <property type="protein sequence ID" value="MFC5436870.1"/>
    <property type="molecule type" value="Genomic_DNA"/>
</dbReference>
<gene>
    <name evidence="2" type="ORF">ACFPME_09910</name>
</gene>
<name>A0ABW0JLM2_9GAMM</name>